<dbReference type="EMBL" id="JBHSKD010000019">
    <property type="protein sequence ID" value="MFC5178130.1"/>
    <property type="molecule type" value="Genomic_DNA"/>
</dbReference>
<dbReference type="SUPFAM" id="SSF55961">
    <property type="entry name" value="Bet v1-like"/>
    <property type="match status" value="1"/>
</dbReference>
<comment type="caution">
    <text evidence="1">The sequence shown here is derived from an EMBL/GenBank/DDBJ whole genome shotgun (WGS) entry which is preliminary data.</text>
</comment>
<organism evidence="1 2">
    <name type="scientific">Nocardioides taihuensis</name>
    <dbReference type="NCBI Taxonomy" id="1835606"/>
    <lineage>
        <taxon>Bacteria</taxon>
        <taxon>Bacillati</taxon>
        <taxon>Actinomycetota</taxon>
        <taxon>Actinomycetes</taxon>
        <taxon>Propionibacteriales</taxon>
        <taxon>Nocardioidaceae</taxon>
        <taxon>Nocardioides</taxon>
    </lineage>
</organism>
<proteinExistence type="predicted"/>
<dbReference type="InterPro" id="IPR019587">
    <property type="entry name" value="Polyketide_cyclase/dehydratase"/>
</dbReference>
<dbReference type="InterPro" id="IPR023393">
    <property type="entry name" value="START-like_dom_sf"/>
</dbReference>
<dbReference type="Pfam" id="PF10604">
    <property type="entry name" value="Polyketide_cyc2"/>
    <property type="match status" value="1"/>
</dbReference>
<keyword evidence="2" id="KW-1185">Reference proteome</keyword>
<evidence type="ECO:0000313" key="2">
    <source>
        <dbReference type="Proteomes" id="UP001596087"/>
    </source>
</evidence>
<name>A0ABW0BLA7_9ACTN</name>
<protein>
    <submittedName>
        <fullName evidence="1">SRPBCC family protein</fullName>
    </submittedName>
</protein>
<dbReference type="Proteomes" id="UP001596087">
    <property type="component" value="Unassembled WGS sequence"/>
</dbReference>
<evidence type="ECO:0000313" key="1">
    <source>
        <dbReference type="EMBL" id="MFC5178130.1"/>
    </source>
</evidence>
<sequence length="140" mass="15647">MSAGQSVHFDVPRERAFDYLADPHNRPAWQSSLARVEGVTGEPRVGQRWIDVTKPRLRPRMETTALERPVRWTEAGTWRGFRAVLTLEFTESTGGCDVRATMRLDAPGVLAPVAALLDRFAPAAVASDLRRAAKILREEH</sequence>
<accession>A0ABW0BLA7</accession>
<gene>
    <name evidence="1" type="ORF">ACFPGP_15715</name>
</gene>
<dbReference type="RefSeq" id="WP_378591681.1">
    <property type="nucleotide sequence ID" value="NZ_JBHSKD010000019.1"/>
</dbReference>
<dbReference type="Gene3D" id="3.30.530.20">
    <property type="match status" value="1"/>
</dbReference>
<reference evidence="2" key="1">
    <citation type="journal article" date="2019" name="Int. J. Syst. Evol. Microbiol.">
        <title>The Global Catalogue of Microorganisms (GCM) 10K type strain sequencing project: providing services to taxonomists for standard genome sequencing and annotation.</title>
        <authorList>
            <consortium name="The Broad Institute Genomics Platform"/>
            <consortium name="The Broad Institute Genome Sequencing Center for Infectious Disease"/>
            <person name="Wu L."/>
            <person name="Ma J."/>
        </authorList>
    </citation>
    <scope>NUCLEOTIDE SEQUENCE [LARGE SCALE GENOMIC DNA]</scope>
    <source>
        <strain evidence="2">DFY41</strain>
    </source>
</reference>